<sequence length="192" mass="22011">MKNKENQFTKRVINGVYETNKMLLRIGDSEVVKIFKPKKSSPRRYGREKESLQRMLDIEGVPTLIDTNDDQHTIRMSRLPGKTASSLSADNVVILSKIVYQMLAAGVARHSLPIRDIVVDNHGNLGLVDFERVTLCRHAWSPVWRIARKVSIYHLYRLINDYQPQLLSPKAKMMVKIGGMIRQIGLVIRAFK</sequence>
<name>A0ABS7YHA3_9VIBR</name>
<dbReference type="RefSeq" id="WP_068716860.1">
    <property type="nucleotide sequence ID" value="NZ_AP014636.1"/>
</dbReference>
<dbReference type="EMBL" id="JAIWIU010000015">
    <property type="protein sequence ID" value="MCA2015048.1"/>
    <property type="molecule type" value="Genomic_DNA"/>
</dbReference>
<dbReference type="InterPro" id="IPR011009">
    <property type="entry name" value="Kinase-like_dom_sf"/>
</dbReference>
<dbReference type="Proteomes" id="UP001199044">
    <property type="component" value="Unassembled WGS sequence"/>
</dbReference>
<evidence type="ECO:0000313" key="1">
    <source>
        <dbReference type="EMBL" id="MCA2015048.1"/>
    </source>
</evidence>
<accession>A0ABS7YHA3</accession>
<comment type="caution">
    <text evidence="1">The sequence shown here is derived from an EMBL/GenBank/DDBJ whole genome shotgun (WGS) entry which is preliminary data.</text>
</comment>
<gene>
    <name evidence="1" type="ORF">LDJ79_02935</name>
</gene>
<evidence type="ECO:0000313" key="2">
    <source>
        <dbReference type="Proteomes" id="UP001199044"/>
    </source>
</evidence>
<keyword evidence="2" id="KW-1185">Reference proteome</keyword>
<evidence type="ECO:0008006" key="3">
    <source>
        <dbReference type="Google" id="ProtNLM"/>
    </source>
</evidence>
<proteinExistence type="predicted"/>
<organism evidence="1 2">
    <name type="scientific">Vibrio tritonius</name>
    <dbReference type="NCBI Taxonomy" id="1435069"/>
    <lineage>
        <taxon>Bacteria</taxon>
        <taxon>Pseudomonadati</taxon>
        <taxon>Pseudomonadota</taxon>
        <taxon>Gammaproteobacteria</taxon>
        <taxon>Vibrionales</taxon>
        <taxon>Vibrionaceae</taxon>
        <taxon>Vibrio</taxon>
    </lineage>
</organism>
<protein>
    <recommendedName>
        <fullName evidence="3">Serine/threonine protein kinase</fullName>
    </recommendedName>
</protein>
<reference evidence="2" key="1">
    <citation type="submission" date="2023-07" db="EMBL/GenBank/DDBJ databases">
        <title>Molecular identification of indigenous halophilic bacteria isolated from red sea cost, biodegradation of synthetic dyes and assessment of degraded metabolite toxicity.</title>
        <authorList>
            <person name="Chaieb K."/>
            <person name="Altayb H.N."/>
        </authorList>
    </citation>
    <scope>NUCLEOTIDE SEQUENCE [LARGE SCALE GENOMIC DNA]</scope>
    <source>
        <strain evidence="2">K20</strain>
    </source>
</reference>
<dbReference type="SUPFAM" id="SSF56112">
    <property type="entry name" value="Protein kinase-like (PK-like)"/>
    <property type="match status" value="1"/>
</dbReference>